<dbReference type="OrthoDB" id="3927840at2759"/>
<sequence length="465" mass="52985">MLRCMDDSQDLCRCLEPRMLSYNQSADMTTCAALRRITGDEIIIRDCSPQELCHLSYTCKRLGSVAGDCLWRDIEFHEKGYHESSAELNEPLPYKSPDRFYHDSKRDGWQSDISERAKSLFAMLQALHAHGEGRLREVAGRVKSLCTAIEPQWKPDESSVAEPVSVWKLLPYFKNLEYLELHGAYESSYYRELEEILEGPLTKLRFAKLFAYIPRSVSTYVLQSHETLERLELGMLDPPLPNTVGISEQDAGNHGRWEHQPRGVIPSPLGHFIPDARVLFPSLRHLYLCSPCNSRGDYFNQHNSWSTCAERNCLEAWKRLILASRRTLETLVIEHRPAAGIEDNEGFSEDEFLSTGKTGAGNRALLDAIGDIIIDKERLPRLKRVYLYGFVAGRSSEASSVEIPGDWFMHGLEARGVTCEARRGKWCLFDQDSGETNWAKWTGDGNSNLHDGYMGIRWYSLLARV</sequence>
<accession>F9FTM5</accession>
<comment type="caution">
    <text evidence="1">The sequence shown here is derived from an EMBL/GenBank/DDBJ whole genome shotgun (WGS) entry which is preliminary data.</text>
</comment>
<dbReference type="EMBL" id="AFQF01002612">
    <property type="protein sequence ID" value="EGU79709.1"/>
    <property type="molecule type" value="Genomic_DNA"/>
</dbReference>
<name>F9FTM5_FUSOF</name>
<dbReference type="AlphaFoldDB" id="F9FTM5"/>
<proteinExistence type="predicted"/>
<dbReference type="PaxDb" id="5507-FOXG_12154P0"/>
<evidence type="ECO:0000313" key="1">
    <source>
        <dbReference type="EMBL" id="EGU79709.1"/>
    </source>
</evidence>
<reference evidence="1" key="1">
    <citation type="journal article" date="2012" name="Mol. Plant Microbe Interact.">
        <title>A highly conserved effector in Fusarium oxysporum is required for full virulence on Arabidopsis.</title>
        <authorList>
            <person name="Thatcher L.F."/>
            <person name="Gardiner D.M."/>
            <person name="Kazan K."/>
            <person name="Manners J."/>
        </authorList>
    </citation>
    <scope>NUCLEOTIDE SEQUENCE [LARGE SCALE GENOMIC DNA]</scope>
    <source>
        <strain evidence="1">Fo5176</strain>
    </source>
</reference>
<organism evidence="1">
    <name type="scientific">Fusarium oxysporum (strain Fo5176)</name>
    <name type="common">Fusarium vascular wilt</name>
    <dbReference type="NCBI Taxonomy" id="660025"/>
    <lineage>
        <taxon>Eukaryota</taxon>
        <taxon>Fungi</taxon>
        <taxon>Dikarya</taxon>
        <taxon>Ascomycota</taxon>
        <taxon>Pezizomycotina</taxon>
        <taxon>Sordariomycetes</taxon>
        <taxon>Hypocreomycetidae</taxon>
        <taxon>Hypocreales</taxon>
        <taxon>Nectriaceae</taxon>
        <taxon>Fusarium</taxon>
        <taxon>Fusarium oxysporum species complex</taxon>
    </lineage>
</organism>
<evidence type="ECO:0008006" key="2">
    <source>
        <dbReference type="Google" id="ProtNLM"/>
    </source>
</evidence>
<protein>
    <recommendedName>
        <fullName evidence="2">F-box domain-containing protein</fullName>
    </recommendedName>
</protein>
<gene>
    <name evidence="1" type="ORF">FOXB_09756</name>
</gene>